<evidence type="ECO:0000256" key="1">
    <source>
        <dbReference type="ARBA" id="ARBA00000971"/>
    </source>
</evidence>
<keyword evidence="8" id="KW-1185">Reference proteome</keyword>
<accession>A0ABN6XQX7</accession>
<dbReference type="InterPro" id="IPR046357">
    <property type="entry name" value="PPIase_dom_sf"/>
</dbReference>
<evidence type="ECO:0000259" key="6">
    <source>
        <dbReference type="PROSITE" id="PS50059"/>
    </source>
</evidence>
<dbReference type="InterPro" id="IPR001179">
    <property type="entry name" value="PPIase_FKBP_dom"/>
</dbReference>
<dbReference type="EMBL" id="AP027731">
    <property type="protein sequence ID" value="BDZ47407.1"/>
    <property type="molecule type" value="Genomic_DNA"/>
</dbReference>
<dbReference type="SUPFAM" id="SSF54534">
    <property type="entry name" value="FKBP-like"/>
    <property type="match status" value="2"/>
</dbReference>
<keyword evidence="3 4" id="KW-0413">Isomerase</keyword>
<name>A0ABN6XQX7_9MICO</name>
<evidence type="ECO:0000256" key="3">
    <source>
        <dbReference type="ARBA" id="ARBA00023235"/>
    </source>
</evidence>
<dbReference type="PROSITE" id="PS50059">
    <property type="entry name" value="FKBP_PPIASE"/>
    <property type="match status" value="1"/>
</dbReference>
<dbReference type="Proteomes" id="UP001321498">
    <property type="component" value="Chromosome"/>
</dbReference>
<evidence type="ECO:0000313" key="8">
    <source>
        <dbReference type="Proteomes" id="UP001321498"/>
    </source>
</evidence>
<keyword evidence="2 4" id="KW-0697">Rotamase</keyword>
<gene>
    <name evidence="7" type="ORF">GCM10025866_33160</name>
</gene>
<comment type="similarity">
    <text evidence="5">Belongs to the FKBP-type PPIase family.</text>
</comment>
<evidence type="ECO:0000256" key="2">
    <source>
        <dbReference type="ARBA" id="ARBA00023110"/>
    </source>
</evidence>
<organism evidence="7 8">
    <name type="scientific">Naasia aerilata</name>
    <dbReference type="NCBI Taxonomy" id="1162966"/>
    <lineage>
        <taxon>Bacteria</taxon>
        <taxon>Bacillati</taxon>
        <taxon>Actinomycetota</taxon>
        <taxon>Actinomycetes</taxon>
        <taxon>Micrococcales</taxon>
        <taxon>Microbacteriaceae</taxon>
        <taxon>Naasia</taxon>
    </lineage>
</organism>
<proteinExistence type="inferred from homology"/>
<evidence type="ECO:0000256" key="4">
    <source>
        <dbReference type="PROSITE-ProRule" id="PRU00277"/>
    </source>
</evidence>
<dbReference type="Pfam" id="PF00254">
    <property type="entry name" value="FKBP_C"/>
    <property type="match status" value="1"/>
</dbReference>
<dbReference type="EC" id="5.2.1.8" evidence="5"/>
<protein>
    <recommendedName>
        <fullName evidence="5">Peptidyl-prolyl cis-trans isomerase</fullName>
        <ecNumber evidence="5">5.2.1.8</ecNumber>
    </recommendedName>
</protein>
<reference evidence="8" key="1">
    <citation type="journal article" date="2019" name="Int. J. Syst. Evol. Microbiol.">
        <title>The Global Catalogue of Microorganisms (GCM) 10K type strain sequencing project: providing services to taxonomists for standard genome sequencing and annotation.</title>
        <authorList>
            <consortium name="The Broad Institute Genomics Platform"/>
            <consortium name="The Broad Institute Genome Sequencing Center for Infectious Disease"/>
            <person name="Wu L."/>
            <person name="Ma J."/>
        </authorList>
    </citation>
    <scope>NUCLEOTIDE SEQUENCE [LARGE SCALE GENOMIC DNA]</scope>
    <source>
        <strain evidence="8">NBRC 108725</strain>
    </source>
</reference>
<sequence>MEVTGDLGAAPTVTFKNGIDAKSTQRTMVIEGTGDEVTEGSSAEVAYSIYNGATGKLIESYGYADDQPVTFAASATQLLPGLAKTIGCAKVGSRVASVIPAAEAWGADGYADVGVKAGQSLVAVIDIESLVPTRAWGADQPAEEGLPAVTLAGDGTPSIAIPSTAAPADLKIAVLKKGDGDAVPDTATVTVQYLGVDWETGETFDQSWGKAPATFSSTAWFPASRRRSPARRSAPRCSR</sequence>
<dbReference type="Gene3D" id="3.10.50.40">
    <property type="match status" value="2"/>
</dbReference>
<feature type="domain" description="PPIase FKBP-type" evidence="6">
    <location>
        <begin position="40"/>
        <end position="131"/>
    </location>
</feature>
<evidence type="ECO:0000256" key="5">
    <source>
        <dbReference type="RuleBase" id="RU003915"/>
    </source>
</evidence>
<evidence type="ECO:0000313" key="7">
    <source>
        <dbReference type="EMBL" id="BDZ47407.1"/>
    </source>
</evidence>
<comment type="catalytic activity">
    <reaction evidence="1 4 5">
        <text>[protein]-peptidylproline (omega=180) = [protein]-peptidylproline (omega=0)</text>
        <dbReference type="Rhea" id="RHEA:16237"/>
        <dbReference type="Rhea" id="RHEA-COMP:10747"/>
        <dbReference type="Rhea" id="RHEA-COMP:10748"/>
        <dbReference type="ChEBI" id="CHEBI:83833"/>
        <dbReference type="ChEBI" id="CHEBI:83834"/>
        <dbReference type="EC" id="5.2.1.8"/>
    </reaction>
</comment>